<dbReference type="Pfam" id="PF13499">
    <property type="entry name" value="EF-hand_7"/>
    <property type="match status" value="2"/>
</dbReference>
<keyword evidence="3" id="KW-0677">Repeat</keyword>
<dbReference type="AlphaFoldDB" id="A0AAD8NZW9"/>
<dbReference type="InterPro" id="IPR039647">
    <property type="entry name" value="EF_hand_pair_protein_CML-like"/>
</dbReference>
<evidence type="ECO:0000259" key="6">
    <source>
        <dbReference type="PROSITE" id="PS50222"/>
    </source>
</evidence>
<evidence type="ECO:0000256" key="3">
    <source>
        <dbReference type="ARBA" id="ARBA00022737"/>
    </source>
</evidence>
<gene>
    <name evidence="7" type="ORF">QVD17_15765</name>
</gene>
<comment type="function">
    <text evidence="1">Potential calcium sensor.</text>
</comment>
<dbReference type="Proteomes" id="UP001229421">
    <property type="component" value="Unassembled WGS sequence"/>
</dbReference>
<evidence type="ECO:0000256" key="4">
    <source>
        <dbReference type="ARBA" id="ARBA00022837"/>
    </source>
</evidence>
<evidence type="ECO:0000313" key="8">
    <source>
        <dbReference type="Proteomes" id="UP001229421"/>
    </source>
</evidence>
<keyword evidence="4" id="KW-0106">Calcium</keyword>
<feature type="compositionally biased region" description="Low complexity" evidence="5">
    <location>
        <begin position="16"/>
        <end position="35"/>
    </location>
</feature>
<dbReference type="InterPro" id="IPR018247">
    <property type="entry name" value="EF_Hand_1_Ca_BS"/>
</dbReference>
<dbReference type="SUPFAM" id="SSF47473">
    <property type="entry name" value="EF-hand"/>
    <property type="match status" value="1"/>
</dbReference>
<evidence type="ECO:0000313" key="7">
    <source>
        <dbReference type="EMBL" id="KAK1427082.1"/>
    </source>
</evidence>
<keyword evidence="2" id="KW-0479">Metal-binding</keyword>
<evidence type="ECO:0000256" key="1">
    <source>
        <dbReference type="ARBA" id="ARBA00003291"/>
    </source>
</evidence>
<feature type="domain" description="EF-hand" evidence="6">
    <location>
        <begin position="173"/>
        <end position="207"/>
    </location>
</feature>
<dbReference type="InterPro" id="IPR011992">
    <property type="entry name" value="EF-hand-dom_pair"/>
</dbReference>
<dbReference type="PROSITE" id="PS00018">
    <property type="entry name" value="EF_HAND_1"/>
    <property type="match status" value="3"/>
</dbReference>
<dbReference type="PANTHER" id="PTHR10891">
    <property type="entry name" value="EF-HAND CALCIUM-BINDING DOMAIN CONTAINING PROTEIN"/>
    <property type="match status" value="1"/>
</dbReference>
<accession>A0AAD8NZW9</accession>
<sequence length="207" mass="22940">MKLIPKNLFKSHKAVSRSQSSSFNSSLTNSSNSPDSSHHHSKSTGITTPTSVLPHHHQQPIDIQFELLQAFQIIDTDNDGRITRSQLQSLLTQVSGAELITPDELTSMVNEIDTDGDGCISLEEFSVISSVFGPPSCDEEIRGAFEFFDTDRDGKITADELFAVFKSIGDGECTLDDCRRMINSVDKNGDGFVCFQDFTTMMEHNKR</sequence>
<proteinExistence type="predicted"/>
<feature type="domain" description="EF-hand" evidence="6">
    <location>
        <begin position="100"/>
        <end position="135"/>
    </location>
</feature>
<dbReference type="FunFam" id="1.10.238.10:FF:000089">
    <property type="entry name" value="calmodulin-like protein 3"/>
    <property type="match status" value="1"/>
</dbReference>
<dbReference type="GO" id="GO:0005737">
    <property type="term" value="C:cytoplasm"/>
    <property type="evidence" value="ECO:0007669"/>
    <property type="project" value="UniProtKB-ARBA"/>
</dbReference>
<dbReference type="CDD" id="cd00051">
    <property type="entry name" value="EFh"/>
    <property type="match status" value="1"/>
</dbReference>
<comment type="caution">
    <text evidence="7">The sequence shown here is derived from an EMBL/GenBank/DDBJ whole genome shotgun (WGS) entry which is preliminary data.</text>
</comment>
<organism evidence="7 8">
    <name type="scientific">Tagetes erecta</name>
    <name type="common">African marigold</name>
    <dbReference type="NCBI Taxonomy" id="13708"/>
    <lineage>
        <taxon>Eukaryota</taxon>
        <taxon>Viridiplantae</taxon>
        <taxon>Streptophyta</taxon>
        <taxon>Embryophyta</taxon>
        <taxon>Tracheophyta</taxon>
        <taxon>Spermatophyta</taxon>
        <taxon>Magnoliopsida</taxon>
        <taxon>eudicotyledons</taxon>
        <taxon>Gunneridae</taxon>
        <taxon>Pentapetalae</taxon>
        <taxon>asterids</taxon>
        <taxon>campanulids</taxon>
        <taxon>Asterales</taxon>
        <taxon>Asteraceae</taxon>
        <taxon>Asteroideae</taxon>
        <taxon>Heliantheae alliance</taxon>
        <taxon>Tageteae</taxon>
        <taxon>Tagetes</taxon>
    </lineage>
</organism>
<dbReference type="PROSITE" id="PS50222">
    <property type="entry name" value="EF_HAND_2"/>
    <property type="match status" value="4"/>
</dbReference>
<dbReference type="EMBL" id="JAUHHV010000004">
    <property type="protein sequence ID" value="KAK1427082.1"/>
    <property type="molecule type" value="Genomic_DNA"/>
</dbReference>
<reference evidence="7" key="1">
    <citation type="journal article" date="2023" name="bioRxiv">
        <title>Improved chromosome-level genome assembly for marigold (Tagetes erecta).</title>
        <authorList>
            <person name="Jiang F."/>
            <person name="Yuan L."/>
            <person name="Wang S."/>
            <person name="Wang H."/>
            <person name="Xu D."/>
            <person name="Wang A."/>
            <person name="Fan W."/>
        </authorList>
    </citation>
    <scope>NUCLEOTIDE SEQUENCE</scope>
    <source>
        <strain evidence="7">WSJ</strain>
        <tissue evidence="7">Leaf</tissue>
    </source>
</reference>
<evidence type="ECO:0000256" key="5">
    <source>
        <dbReference type="SAM" id="MobiDB-lite"/>
    </source>
</evidence>
<dbReference type="InterPro" id="IPR002048">
    <property type="entry name" value="EF_hand_dom"/>
</dbReference>
<dbReference type="SMART" id="SM00054">
    <property type="entry name" value="EFh"/>
    <property type="match status" value="4"/>
</dbReference>
<feature type="region of interest" description="Disordered" evidence="5">
    <location>
        <begin position="1"/>
        <end position="55"/>
    </location>
</feature>
<feature type="domain" description="EF-hand" evidence="6">
    <location>
        <begin position="62"/>
        <end position="97"/>
    </location>
</feature>
<name>A0AAD8NZW9_TARER</name>
<evidence type="ECO:0000256" key="2">
    <source>
        <dbReference type="ARBA" id="ARBA00022723"/>
    </source>
</evidence>
<protein>
    <recommendedName>
        <fullName evidence="6">EF-hand domain-containing protein</fullName>
    </recommendedName>
</protein>
<dbReference type="GO" id="GO:0005509">
    <property type="term" value="F:calcium ion binding"/>
    <property type="evidence" value="ECO:0007669"/>
    <property type="project" value="InterPro"/>
</dbReference>
<dbReference type="Gene3D" id="1.10.238.10">
    <property type="entry name" value="EF-hand"/>
    <property type="match status" value="2"/>
</dbReference>
<keyword evidence="8" id="KW-1185">Reference proteome</keyword>
<feature type="domain" description="EF-hand" evidence="6">
    <location>
        <begin position="136"/>
        <end position="171"/>
    </location>
</feature>